<proteinExistence type="predicted"/>
<dbReference type="GO" id="GO:0005737">
    <property type="term" value="C:cytoplasm"/>
    <property type="evidence" value="ECO:0007669"/>
    <property type="project" value="UniProtKB-SubCell"/>
</dbReference>
<accession>A0A919WK25</accession>
<keyword evidence="5" id="KW-0598">Phosphotransferase system</keyword>
<dbReference type="PANTHER" id="PTHR45008:SF1">
    <property type="entry name" value="PTS SYSTEM GLUCOSE-SPECIFIC EIIA COMPONENT"/>
    <property type="match status" value="1"/>
</dbReference>
<evidence type="ECO:0000313" key="8">
    <source>
        <dbReference type="EMBL" id="GIN63218.1"/>
    </source>
</evidence>
<dbReference type="PANTHER" id="PTHR45008">
    <property type="entry name" value="PTS SYSTEM GLUCOSE-SPECIFIC EIIA COMPONENT"/>
    <property type="match status" value="1"/>
</dbReference>
<dbReference type="Gene3D" id="2.70.70.10">
    <property type="entry name" value="Glucose Permease (Domain IIA)"/>
    <property type="match status" value="1"/>
</dbReference>
<dbReference type="EMBL" id="BORC01000005">
    <property type="protein sequence ID" value="GIN63218.1"/>
    <property type="molecule type" value="Genomic_DNA"/>
</dbReference>
<feature type="domain" description="PTS EIIA type-1" evidence="7">
    <location>
        <begin position="31"/>
        <end position="135"/>
    </location>
</feature>
<dbReference type="InterPro" id="IPR050890">
    <property type="entry name" value="PTS_EIIA_component"/>
</dbReference>
<comment type="caution">
    <text evidence="8">The sequence shown here is derived from an EMBL/GenBank/DDBJ whole genome shotgun (WGS) entry which is preliminary data.</text>
</comment>
<gene>
    <name evidence="8" type="primary">ypqE</name>
    <name evidence="8" type="ORF">J27TS8_32110</name>
</gene>
<dbReference type="SUPFAM" id="SSF51261">
    <property type="entry name" value="Duplicated hybrid motif"/>
    <property type="match status" value="1"/>
</dbReference>
<evidence type="ECO:0000256" key="5">
    <source>
        <dbReference type="ARBA" id="ARBA00022683"/>
    </source>
</evidence>
<dbReference type="Pfam" id="PF00358">
    <property type="entry name" value="PTS_EIIA_1"/>
    <property type="match status" value="1"/>
</dbReference>
<keyword evidence="3" id="KW-0762">Sugar transport</keyword>
<keyword evidence="9" id="KW-1185">Reference proteome</keyword>
<evidence type="ECO:0000313" key="9">
    <source>
        <dbReference type="Proteomes" id="UP000682111"/>
    </source>
</evidence>
<protein>
    <submittedName>
        <fullName evidence="8">Phosphotransferase enzyme IIA component YpqE</fullName>
    </submittedName>
</protein>
<dbReference type="GO" id="GO:0016301">
    <property type="term" value="F:kinase activity"/>
    <property type="evidence" value="ECO:0007669"/>
    <property type="project" value="UniProtKB-KW"/>
</dbReference>
<dbReference type="AlphaFoldDB" id="A0A919WK25"/>
<sequence>MLSKLFGKKETKVTIYSPVDGEIIPLSEVPDPVFSQKMMGDGAAIKPLNGTVVSPIEGKVVQVFPTKHAVGLQTKNGVEILIHIGLETVGMNGEGFEAHVATGDSVKAGDKLITFDPELVKEKAASDIIPIVITNTDQMQSITKNDKQSVRAGQDELLVVEVSK</sequence>
<dbReference type="InterPro" id="IPR001127">
    <property type="entry name" value="PTS_EIIA_1_perm"/>
</dbReference>
<evidence type="ECO:0000256" key="6">
    <source>
        <dbReference type="ARBA" id="ARBA00022777"/>
    </source>
</evidence>
<comment type="subcellular location">
    <subcellularLocation>
        <location evidence="1">Cytoplasm</location>
    </subcellularLocation>
</comment>
<evidence type="ECO:0000256" key="3">
    <source>
        <dbReference type="ARBA" id="ARBA00022597"/>
    </source>
</evidence>
<organism evidence="8 9">
    <name type="scientific">Robertmurraya siralis</name>
    <dbReference type="NCBI Taxonomy" id="77777"/>
    <lineage>
        <taxon>Bacteria</taxon>
        <taxon>Bacillati</taxon>
        <taxon>Bacillota</taxon>
        <taxon>Bacilli</taxon>
        <taxon>Bacillales</taxon>
        <taxon>Bacillaceae</taxon>
        <taxon>Robertmurraya</taxon>
    </lineage>
</organism>
<reference evidence="8" key="1">
    <citation type="submission" date="2021-03" db="EMBL/GenBank/DDBJ databases">
        <title>Antimicrobial resistance genes in bacteria isolated from Japanese honey, and their potential for conferring macrolide and lincosamide resistance in the American foulbrood pathogen Paenibacillus larvae.</title>
        <authorList>
            <person name="Okamoto M."/>
            <person name="Kumagai M."/>
            <person name="Kanamori H."/>
            <person name="Takamatsu D."/>
        </authorList>
    </citation>
    <scope>NUCLEOTIDE SEQUENCE</scope>
    <source>
        <strain evidence="8">J27TS8</strain>
    </source>
</reference>
<dbReference type="NCBIfam" id="TIGR00830">
    <property type="entry name" value="PTBA"/>
    <property type="match status" value="1"/>
</dbReference>
<evidence type="ECO:0000256" key="4">
    <source>
        <dbReference type="ARBA" id="ARBA00022679"/>
    </source>
</evidence>
<dbReference type="Proteomes" id="UP000682111">
    <property type="component" value="Unassembled WGS sequence"/>
</dbReference>
<dbReference type="FunFam" id="2.70.70.10:FF:000001">
    <property type="entry name" value="PTS system glucose-specific IIA component"/>
    <property type="match status" value="1"/>
</dbReference>
<evidence type="ECO:0000256" key="2">
    <source>
        <dbReference type="ARBA" id="ARBA00022448"/>
    </source>
</evidence>
<evidence type="ECO:0000256" key="1">
    <source>
        <dbReference type="ARBA" id="ARBA00004496"/>
    </source>
</evidence>
<dbReference type="InterPro" id="IPR011055">
    <property type="entry name" value="Dup_hybrid_motif"/>
</dbReference>
<keyword evidence="2" id="KW-0813">Transport</keyword>
<dbReference type="PROSITE" id="PS51093">
    <property type="entry name" value="PTS_EIIA_TYPE_1"/>
    <property type="match status" value="1"/>
</dbReference>
<keyword evidence="6" id="KW-0418">Kinase</keyword>
<keyword evidence="4" id="KW-0808">Transferase</keyword>
<evidence type="ECO:0000259" key="7">
    <source>
        <dbReference type="PROSITE" id="PS51093"/>
    </source>
</evidence>
<dbReference type="PROSITE" id="PS00371">
    <property type="entry name" value="PTS_EIIA_TYPE_1_HIS"/>
    <property type="match status" value="1"/>
</dbReference>
<dbReference type="GO" id="GO:0009401">
    <property type="term" value="P:phosphoenolpyruvate-dependent sugar phosphotransferase system"/>
    <property type="evidence" value="ECO:0007669"/>
    <property type="project" value="UniProtKB-KW"/>
</dbReference>
<name>A0A919WK25_9BACI</name>
<dbReference type="RefSeq" id="WP_212934078.1">
    <property type="nucleotide sequence ID" value="NZ_BORC01000005.1"/>
</dbReference>